<gene>
    <name evidence="12" type="ORF">GsuE55_03620</name>
</gene>
<evidence type="ECO:0000256" key="8">
    <source>
        <dbReference type="SAM" id="Coils"/>
    </source>
</evidence>
<dbReference type="InterPro" id="IPR001959">
    <property type="entry name" value="Transposase"/>
</dbReference>
<dbReference type="InterPro" id="IPR010095">
    <property type="entry name" value="Cas12f1-like_TNB"/>
</dbReference>
<dbReference type="Proteomes" id="UP000501421">
    <property type="component" value="Chromosome"/>
</dbReference>
<dbReference type="Pfam" id="PF07282">
    <property type="entry name" value="Cas12f1-like_TNB"/>
    <property type="match status" value="1"/>
</dbReference>
<sequence length="394" mass="46222">MIKTYKVMLLPNNKQRTKLFECAGVSRWAYNWALATQQENDKNGGTFLNDRELRKILTQLKKQKEYAWLNHYSNNITKQAIKDACQAYKNFFEGRAKFPTFKSKKRSKPSFYQDTVKIKITKTHVKLEKLTTSKKKNRQKFNYVKLAEKGRIPTGDNIKYVNPGVTFDGVNWWFSIGVEEVENKNQNYTDGIGIDLGVKDLAVVSNGQKFPNINKSNKVKKLEKRLKRLQRELSRKYEKNKIKTEGGEFRYRKTNNIKKLEFLVRKTYRRLKHIRHHYIHQITTSLVKTKPEYVVMESLHTHGMLKNRKLSKAVQEQTFHQLKRQMEYKCAWNGIKLILADRFFPSSKTCSHCGAVKEKLSLSERTFVCDECGNQIDRDVNASRNLKKYGESIA</sequence>
<keyword evidence="4" id="KW-0479">Metal-binding</keyword>
<protein>
    <submittedName>
        <fullName evidence="12">Transposase</fullName>
    </submittedName>
</protein>
<dbReference type="Pfam" id="PF12323">
    <property type="entry name" value="HTH_OrfB_IS605"/>
    <property type="match status" value="1"/>
</dbReference>
<evidence type="ECO:0000256" key="7">
    <source>
        <dbReference type="ARBA" id="ARBA00023172"/>
    </source>
</evidence>
<dbReference type="EMBL" id="AP022557">
    <property type="protein sequence ID" value="BBW95529.1"/>
    <property type="molecule type" value="Genomic_DNA"/>
</dbReference>
<keyword evidence="3" id="KW-0815">Transposition</keyword>
<reference evidence="13" key="1">
    <citation type="journal article" date="2020" name="Microbiol. Resour. Announc.">
        <title>Complete Genome Sequence of Geobacillus sp. Strain E55-1, Isolated from Mine Geyser in Japan.</title>
        <authorList>
            <person name="Miyazaki K."/>
            <person name="Hase E."/>
            <person name="Tokito N."/>
        </authorList>
    </citation>
    <scope>NUCLEOTIDE SEQUENCE [LARGE SCALE GENOMIC DNA]</scope>
    <source>
        <strain evidence="13">E55-1</strain>
    </source>
</reference>
<dbReference type="NCBIfam" id="TIGR01766">
    <property type="entry name" value="IS200/IS605 family accessory protein TnpB-like domain"/>
    <property type="match status" value="1"/>
</dbReference>
<organism evidence="12 13">
    <name type="scientific">Geobacillus subterraneus</name>
    <dbReference type="NCBI Taxonomy" id="129338"/>
    <lineage>
        <taxon>Bacteria</taxon>
        <taxon>Bacillati</taxon>
        <taxon>Bacillota</taxon>
        <taxon>Bacilli</taxon>
        <taxon>Bacillales</taxon>
        <taxon>Anoxybacillaceae</taxon>
        <taxon>Geobacillus</taxon>
    </lineage>
</organism>
<keyword evidence="13" id="KW-1185">Reference proteome</keyword>
<dbReference type="GO" id="GO:0006310">
    <property type="term" value="P:DNA recombination"/>
    <property type="evidence" value="ECO:0007669"/>
    <property type="project" value="UniProtKB-KW"/>
</dbReference>
<accession>A0A679FKR7</accession>
<name>A0A679FKR7_9BACL</name>
<evidence type="ECO:0000256" key="4">
    <source>
        <dbReference type="ARBA" id="ARBA00022723"/>
    </source>
</evidence>
<evidence type="ECO:0000256" key="5">
    <source>
        <dbReference type="ARBA" id="ARBA00022833"/>
    </source>
</evidence>
<feature type="domain" description="Cas12f1-like TNB" evidence="10">
    <location>
        <begin position="319"/>
        <end position="386"/>
    </location>
</feature>
<proteinExistence type="inferred from homology"/>
<keyword evidence="5" id="KW-0862">Zinc</keyword>
<evidence type="ECO:0000259" key="9">
    <source>
        <dbReference type="Pfam" id="PF01385"/>
    </source>
</evidence>
<evidence type="ECO:0000256" key="1">
    <source>
        <dbReference type="ARBA" id="ARBA00008761"/>
    </source>
</evidence>
<dbReference type="InterPro" id="IPR051399">
    <property type="entry name" value="RNA-guided_DNA_endo/Transpos"/>
</dbReference>
<evidence type="ECO:0000259" key="10">
    <source>
        <dbReference type="Pfam" id="PF07282"/>
    </source>
</evidence>
<keyword evidence="8" id="KW-0175">Coiled coil</keyword>
<comment type="similarity">
    <text evidence="1">In the C-terminal section; belongs to the transposase 35 family.</text>
</comment>
<dbReference type="Pfam" id="PF01385">
    <property type="entry name" value="OrfB_IS605"/>
    <property type="match status" value="1"/>
</dbReference>
<feature type="domain" description="Probable transposase IS891/IS1136/IS1341" evidence="9">
    <location>
        <begin position="180"/>
        <end position="307"/>
    </location>
</feature>
<dbReference type="AlphaFoldDB" id="A0A679FKR7"/>
<dbReference type="GO" id="GO:0046872">
    <property type="term" value="F:metal ion binding"/>
    <property type="evidence" value="ECO:0007669"/>
    <property type="project" value="UniProtKB-KW"/>
</dbReference>
<dbReference type="NCBIfam" id="NF040570">
    <property type="entry name" value="guided_TnpB"/>
    <property type="match status" value="1"/>
</dbReference>
<feature type="coiled-coil region" evidence="8">
    <location>
        <begin position="212"/>
        <end position="239"/>
    </location>
</feature>
<keyword evidence="6" id="KW-0238">DNA-binding</keyword>
<dbReference type="RefSeq" id="WP_033844188.1">
    <property type="nucleotide sequence ID" value="NZ_AP022557.1"/>
</dbReference>
<feature type="domain" description="Transposase putative helix-turn-helix" evidence="11">
    <location>
        <begin position="1"/>
        <end position="44"/>
    </location>
</feature>
<evidence type="ECO:0000256" key="3">
    <source>
        <dbReference type="ARBA" id="ARBA00022578"/>
    </source>
</evidence>
<evidence type="ECO:0000256" key="2">
    <source>
        <dbReference type="ARBA" id="ARBA00011044"/>
    </source>
</evidence>
<evidence type="ECO:0000313" key="12">
    <source>
        <dbReference type="EMBL" id="BBW95529.1"/>
    </source>
</evidence>
<evidence type="ECO:0000256" key="6">
    <source>
        <dbReference type="ARBA" id="ARBA00023125"/>
    </source>
</evidence>
<comment type="similarity">
    <text evidence="2">In the N-terminal section; belongs to the transposase 2 family.</text>
</comment>
<evidence type="ECO:0000313" key="13">
    <source>
        <dbReference type="Proteomes" id="UP000501421"/>
    </source>
</evidence>
<dbReference type="GO" id="GO:0032196">
    <property type="term" value="P:transposition"/>
    <property type="evidence" value="ECO:0007669"/>
    <property type="project" value="UniProtKB-KW"/>
</dbReference>
<dbReference type="PANTHER" id="PTHR30405">
    <property type="entry name" value="TRANSPOSASE"/>
    <property type="match status" value="1"/>
</dbReference>
<dbReference type="InterPro" id="IPR021027">
    <property type="entry name" value="Transposase_put_HTH"/>
</dbReference>
<dbReference type="PANTHER" id="PTHR30405:SF25">
    <property type="entry name" value="RNA-GUIDED DNA ENDONUCLEASE INSQ-RELATED"/>
    <property type="match status" value="1"/>
</dbReference>
<keyword evidence="7" id="KW-0233">DNA recombination</keyword>
<dbReference type="GO" id="GO:0003677">
    <property type="term" value="F:DNA binding"/>
    <property type="evidence" value="ECO:0007669"/>
    <property type="project" value="UniProtKB-KW"/>
</dbReference>
<evidence type="ECO:0000259" key="11">
    <source>
        <dbReference type="Pfam" id="PF12323"/>
    </source>
</evidence>